<organism evidence="1">
    <name type="scientific">Rhizophora mucronata</name>
    <name type="common">Asiatic mangrove</name>
    <dbReference type="NCBI Taxonomy" id="61149"/>
    <lineage>
        <taxon>Eukaryota</taxon>
        <taxon>Viridiplantae</taxon>
        <taxon>Streptophyta</taxon>
        <taxon>Embryophyta</taxon>
        <taxon>Tracheophyta</taxon>
        <taxon>Spermatophyta</taxon>
        <taxon>Magnoliopsida</taxon>
        <taxon>eudicotyledons</taxon>
        <taxon>Gunneridae</taxon>
        <taxon>Pentapetalae</taxon>
        <taxon>rosids</taxon>
        <taxon>fabids</taxon>
        <taxon>Malpighiales</taxon>
        <taxon>Rhizophoraceae</taxon>
        <taxon>Rhizophora</taxon>
    </lineage>
</organism>
<sequence length="41" mass="4666">MGFSYETINLAPLPLVEDVFTHFLKAKTISPFYDSTRSKSN</sequence>
<protein>
    <submittedName>
        <fullName evidence="1">Uncharacterized protein</fullName>
    </submittedName>
</protein>
<accession>A0A2P2IYX0</accession>
<name>A0A2P2IYX0_RHIMU</name>
<dbReference type="AlphaFoldDB" id="A0A2P2IYX0"/>
<reference evidence="1" key="1">
    <citation type="submission" date="2018-02" db="EMBL/GenBank/DDBJ databases">
        <title>Rhizophora mucronata_Transcriptome.</title>
        <authorList>
            <person name="Meera S.P."/>
            <person name="Sreeshan A."/>
            <person name="Augustine A."/>
        </authorList>
    </citation>
    <scope>NUCLEOTIDE SEQUENCE</scope>
    <source>
        <tissue evidence="1">Leaf</tissue>
    </source>
</reference>
<dbReference type="EMBL" id="GGEC01005945">
    <property type="protein sequence ID" value="MBW86428.1"/>
    <property type="molecule type" value="Transcribed_RNA"/>
</dbReference>
<evidence type="ECO:0000313" key="1">
    <source>
        <dbReference type="EMBL" id="MBW86428.1"/>
    </source>
</evidence>
<proteinExistence type="predicted"/>